<dbReference type="RefSeq" id="WP_160802846.1">
    <property type="nucleotide sequence ID" value="NZ_WUUL01000015.1"/>
</dbReference>
<gene>
    <name evidence="1" type="ORF">GSM42_17570</name>
</gene>
<evidence type="ECO:0000313" key="2">
    <source>
        <dbReference type="Proteomes" id="UP000430692"/>
    </source>
</evidence>
<proteinExistence type="predicted"/>
<accession>A0A6I4VXB0</accession>
<reference evidence="1 2" key="1">
    <citation type="submission" date="2019-12" db="EMBL/GenBank/DDBJ databases">
        <title>Whole-genome analyses of novel actinobacteria.</title>
        <authorList>
            <person name="Sahin N."/>
            <person name="Saygin H."/>
        </authorList>
    </citation>
    <scope>NUCLEOTIDE SEQUENCE [LARGE SCALE GENOMIC DNA]</scope>
    <source>
        <strain evidence="1 2">KC615</strain>
    </source>
</reference>
<sequence>MGNKNLLTMIPVLKESITLRQNRDNKEIYQVCVPRTNLLERFSIKFLKQPTHHSIRLDQLGSFVIGMCDGQHPVEELEKKVEDAFGQSASPVRERLLTFLSILEANGWIEWRES</sequence>
<organism evidence="1 2">
    <name type="scientific">Shimazuella alba</name>
    <dbReference type="NCBI Taxonomy" id="2690964"/>
    <lineage>
        <taxon>Bacteria</taxon>
        <taxon>Bacillati</taxon>
        <taxon>Bacillota</taxon>
        <taxon>Bacilli</taxon>
        <taxon>Bacillales</taxon>
        <taxon>Thermoactinomycetaceae</taxon>
        <taxon>Shimazuella</taxon>
    </lineage>
</organism>
<dbReference type="AlphaFoldDB" id="A0A6I4VXB0"/>
<evidence type="ECO:0000313" key="1">
    <source>
        <dbReference type="EMBL" id="MXQ55493.1"/>
    </source>
</evidence>
<name>A0A6I4VXB0_9BACL</name>
<keyword evidence="2" id="KW-1185">Reference proteome</keyword>
<dbReference type="InterPro" id="IPR008792">
    <property type="entry name" value="PQQD"/>
</dbReference>
<comment type="caution">
    <text evidence="1">The sequence shown here is derived from an EMBL/GenBank/DDBJ whole genome shotgun (WGS) entry which is preliminary data.</text>
</comment>
<dbReference type="Proteomes" id="UP000430692">
    <property type="component" value="Unassembled WGS sequence"/>
</dbReference>
<dbReference type="EMBL" id="WUUL01000015">
    <property type="protein sequence ID" value="MXQ55493.1"/>
    <property type="molecule type" value="Genomic_DNA"/>
</dbReference>
<protein>
    <submittedName>
        <fullName evidence="1">PqqD family peptide modification chaperone</fullName>
    </submittedName>
</protein>
<dbReference type="InterPro" id="IPR041881">
    <property type="entry name" value="PqqD_sf"/>
</dbReference>
<dbReference type="Pfam" id="PF05402">
    <property type="entry name" value="PqqD"/>
    <property type="match status" value="1"/>
</dbReference>
<dbReference type="Gene3D" id="1.10.10.1150">
    <property type="entry name" value="Coenzyme PQQ synthesis protein D (PqqD)"/>
    <property type="match status" value="1"/>
</dbReference>